<dbReference type="Gene3D" id="3.30.365.10">
    <property type="entry name" value="Aldehyde oxidase/xanthine dehydrogenase, molybdopterin binding domain"/>
    <property type="match status" value="2"/>
</dbReference>
<feature type="region of interest" description="Disordered" evidence="6">
    <location>
        <begin position="1"/>
        <end position="26"/>
    </location>
</feature>
<feature type="non-terminal residue" evidence="8">
    <location>
        <position position="306"/>
    </location>
</feature>
<feature type="domain" description="Aldehyde oxidase/xanthine dehydrogenase a/b hammerhead" evidence="7">
    <location>
        <begin position="31"/>
        <end position="143"/>
    </location>
</feature>
<keyword evidence="4" id="KW-0411">Iron-sulfur</keyword>
<dbReference type="PANTHER" id="PTHR45444:SF3">
    <property type="entry name" value="XANTHINE DEHYDROGENASE"/>
    <property type="match status" value="1"/>
</dbReference>
<dbReference type="Proteomes" id="UP000595437">
    <property type="component" value="Chromosome 1"/>
</dbReference>
<evidence type="ECO:0000256" key="4">
    <source>
        <dbReference type="ARBA" id="ARBA00023014"/>
    </source>
</evidence>
<gene>
    <name evidence="8" type="ORF">FKW44_000353</name>
</gene>
<dbReference type="InterPro" id="IPR016208">
    <property type="entry name" value="Ald_Oxase/xanthine_DH-like"/>
</dbReference>
<evidence type="ECO:0000256" key="3">
    <source>
        <dbReference type="ARBA" id="ARBA00022714"/>
    </source>
</evidence>
<dbReference type="FunFam" id="3.30.365.10:FF:000001">
    <property type="entry name" value="Xanthine dehydrogenase oxidase"/>
    <property type="match status" value="1"/>
</dbReference>
<comment type="similarity">
    <text evidence="2">Belongs to the xanthine dehydrogenase family.</text>
</comment>
<dbReference type="InterPro" id="IPR036856">
    <property type="entry name" value="Ald_Oxase/Xan_DH_a/b_sf"/>
</dbReference>
<dbReference type="Pfam" id="PF01315">
    <property type="entry name" value="Ald_Xan_dh_C"/>
    <property type="match status" value="1"/>
</dbReference>
<dbReference type="SUPFAM" id="SSF56003">
    <property type="entry name" value="Molybdenum cofactor-binding domain"/>
    <property type="match status" value="1"/>
</dbReference>
<dbReference type="PANTHER" id="PTHR45444">
    <property type="entry name" value="XANTHINE DEHYDROGENASE"/>
    <property type="match status" value="1"/>
</dbReference>
<evidence type="ECO:0000313" key="8">
    <source>
        <dbReference type="EMBL" id="QQP55883.1"/>
    </source>
</evidence>
<evidence type="ECO:0000259" key="7">
    <source>
        <dbReference type="SMART" id="SM01008"/>
    </source>
</evidence>
<dbReference type="GO" id="GO:0051537">
    <property type="term" value="F:2 iron, 2 sulfur cluster binding"/>
    <property type="evidence" value="ECO:0007669"/>
    <property type="project" value="UniProtKB-KW"/>
</dbReference>
<dbReference type="InterPro" id="IPR037165">
    <property type="entry name" value="AldOxase/xan_DH_Mopterin-bd_sf"/>
</dbReference>
<dbReference type="Pfam" id="PF02738">
    <property type="entry name" value="MoCoBD_1"/>
    <property type="match status" value="1"/>
</dbReference>
<evidence type="ECO:0000256" key="6">
    <source>
        <dbReference type="SAM" id="MobiDB-lite"/>
    </source>
</evidence>
<proteinExistence type="inferred from homology"/>
<comment type="cofactor">
    <cofactor evidence="1">
        <name>Mo-molybdopterin</name>
        <dbReference type="ChEBI" id="CHEBI:71302"/>
    </cofactor>
</comment>
<accession>A0A7T8KHH5</accession>
<dbReference type="AlphaFoldDB" id="A0A7T8KHH5"/>
<dbReference type="InterPro" id="IPR000674">
    <property type="entry name" value="Ald_Oxase/Xan_DH_a/b"/>
</dbReference>
<keyword evidence="3" id="KW-0479">Metal-binding</keyword>
<dbReference type="SUPFAM" id="SSF54665">
    <property type="entry name" value="CO dehydrogenase molybdoprotein N-domain-like"/>
    <property type="match status" value="1"/>
</dbReference>
<dbReference type="OrthoDB" id="8300278at2759"/>
<comment type="cofactor">
    <cofactor evidence="5">
        <name>[2Fe-2S] cluster</name>
        <dbReference type="ChEBI" id="CHEBI:190135"/>
    </cofactor>
</comment>
<sequence length="306" mass="34018">ERKSSQFYQSSGSNSSIRQAIKHRSSDKQATGEAIYVDDMPHYDNELTVGWVLSSKAKARILRVDSSKALAQRNVLDFLDIHALKGTTFDNTFQLVDRRDERIFAEGEVHCVGQIIGIVLVEGTLEEARRAAGLVEVVYEDASDKAILSIEDAITHESYYTLDSDGSLSTVKGKGRPHEVLEEEGIQVMEGSMRTGAQDHFYLETHSALVVPKDGDEMDVYSSTQNPGLVQHTISQAIGIPEHKIFSHIKRMGGGFGGKQRSMPYTLPLAIAARIHGRPVRMMLDRDEDMLMTGQRHPFLANYKIG</sequence>
<organism evidence="8 9">
    <name type="scientific">Caligus rogercresseyi</name>
    <name type="common">Sea louse</name>
    <dbReference type="NCBI Taxonomy" id="217165"/>
    <lineage>
        <taxon>Eukaryota</taxon>
        <taxon>Metazoa</taxon>
        <taxon>Ecdysozoa</taxon>
        <taxon>Arthropoda</taxon>
        <taxon>Crustacea</taxon>
        <taxon>Multicrustacea</taxon>
        <taxon>Hexanauplia</taxon>
        <taxon>Copepoda</taxon>
        <taxon>Siphonostomatoida</taxon>
        <taxon>Caligidae</taxon>
        <taxon>Caligus</taxon>
    </lineage>
</organism>
<evidence type="ECO:0000256" key="5">
    <source>
        <dbReference type="ARBA" id="ARBA00034078"/>
    </source>
</evidence>
<dbReference type="GO" id="GO:0016491">
    <property type="term" value="F:oxidoreductase activity"/>
    <property type="evidence" value="ECO:0007669"/>
    <property type="project" value="InterPro"/>
</dbReference>
<dbReference type="SMART" id="SM01008">
    <property type="entry name" value="Ald_Xan_dh_C"/>
    <property type="match status" value="1"/>
</dbReference>
<protein>
    <submittedName>
        <fullName evidence="8">Xanthine dehydrogenaselike</fullName>
    </submittedName>
</protein>
<dbReference type="Gene3D" id="3.90.1170.50">
    <property type="entry name" value="Aldehyde oxidase/xanthine dehydrogenase, a/b hammerhead"/>
    <property type="match status" value="1"/>
</dbReference>
<feature type="non-terminal residue" evidence="8">
    <location>
        <position position="1"/>
    </location>
</feature>
<evidence type="ECO:0000313" key="9">
    <source>
        <dbReference type="Proteomes" id="UP000595437"/>
    </source>
</evidence>
<name>A0A7T8KHH5_CALRO</name>
<reference evidence="9" key="1">
    <citation type="submission" date="2021-01" db="EMBL/GenBank/DDBJ databases">
        <title>Caligus Genome Assembly.</title>
        <authorList>
            <person name="Gallardo-Escarate C."/>
        </authorList>
    </citation>
    <scope>NUCLEOTIDE SEQUENCE [LARGE SCALE GENOMIC DNA]</scope>
</reference>
<evidence type="ECO:0000256" key="1">
    <source>
        <dbReference type="ARBA" id="ARBA00001924"/>
    </source>
</evidence>
<keyword evidence="9" id="KW-1185">Reference proteome</keyword>
<dbReference type="GO" id="GO:0005506">
    <property type="term" value="F:iron ion binding"/>
    <property type="evidence" value="ECO:0007669"/>
    <property type="project" value="InterPro"/>
</dbReference>
<evidence type="ECO:0000256" key="2">
    <source>
        <dbReference type="ARBA" id="ARBA00006849"/>
    </source>
</evidence>
<keyword evidence="3" id="KW-0001">2Fe-2S</keyword>
<dbReference type="EMBL" id="CP045890">
    <property type="protein sequence ID" value="QQP55883.1"/>
    <property type="molecule type" value="Genomic_DNA"/>
</dbReference>
<feature type="compositionally biased region" description="Low complexity" evidence="6">
    <location>
        <begin position="1"/>
        <end position="16"/>
    </location>
</feature>
<keyword evidence="3" id="KW-0408">Iron</keyword>
<dbReference type="InterPro" id="IPR008274">
    <property type="entry name" value="AldOxase/xan_DH_MoCoBD1"/>
</dbReference>